<comment type="caution">
    <text evidence="4">The sequence shown here is derived from an EMBL/GenBank/DDBJ whole genome shotgun (WGS) entry which is preliminary data.</text>
</comment>
<organism evidence="4 5">
    <name type="scientific">Fusarium torreyae</name>
    <dbReference type="NCBI Taxonomy" id="1237075"/>
    <lineage>
        <taxon>Eukaryota</taxon>
        <taxon>Fungi</taxon>
        <taxon>Dikarya</taxon>
        <taxon>Ascomycota</taxon>
        <taxon>Pezizomycotina</taxon>
        <taxon>Sordariomycetes</taxon>
        <taxon>Hypocreomycetidae</taxon>
        <taxon>Hypocreales</taxon>
        <taxon>Nectriaceae</taxon>
        <taxon>Fusarium</taxon>
    </lineage>
</organism>
<dbReference type="PRINTS" id="PR00081">
    <property type="entry name" value="GDHRDH"/>
</dbReference>
<proteinExistence type="inferred from homology"/>
<evidence type="ECO:0000256" key="1">
    <source>
        <dbReference type="ARBA" id="ARBA00006484"/>
    </source>
</evidence>
<dbReference type="Proteomes" id="UP001152049">
    <property type="component" value="Unassembled WGS sequence"/>
</dbReference>
<evidence type="ECO:0000256" key="2">
    <source>
        <dbReference type="ARBA" id="ARBA00022857"/>
    </source>
</evidence>
<dbReference type="PANTHER" id="PTHR24320:SF282">
    <property type="entry name" value="WW DOMAIN-CONTAINING OXIDOREDUCTASE"/>
    <property type="match status" value="1"/>
</dbReference>
<dbReference type="GO" id="GO:0016491">
    <property type="term" value="F:oxidoreductase activity"/>
    <property type="evidence" value="ECO:0007669"/>
    <property type="project" value="UniProtKB-KW"/>
</dbReference>
<dbReference type="Gene3D" id="3.40.50.720">
    <property type="entry name" value="NAD(P)-binding Rossmann-like Domain"/>
    <property type="match status" value="1"/>
</dbReference>
<dbReference type="OrthoDB" id="191139at2759"/>
<dbReference type="InterPro" id="IPR020904">
    <property type="entry name" value="Sc_DH/Rdtase_CS"/>
</dbReference>
<keyword evidence="5" id="KW-1185">Reference proteome</keyword>
<reference evidence="4" key="1">
    <citation type="submission" date="2022-09" db="EMBL/GenBank/DDBJ databases">
        <title>Fusarium specimens isolated from Avocado Roots.</title>
        <authorList>
            <person name="Stajich J."/>
            <person name="Roper C."/>
            <person name="Heimlech-Rivalta G."/>
        </authorList>
    </citation>
    <scope>NUCLEOTIDE SEQUENCE</scope>
    <source>
        <strain evidence="4">CF00136</strain>
    </source>
</reference>
<name>A0A9W8VIC3_9HYPO</name>
<protein>
    <recommendedName>
        <fullName evidence="6">Oxidoreductase</fullName>
    </recommendedName>
</protein>
<evidence type="ECO:0000256" key="3">
    <source>
        <dbReference type="ARBA" id="ARBA00023002"/>
    </source>
</evidence>
<evidence type="ECO:0008006" key="6">
    <source>
        <dbReference type="Google" id="ProtNLM"/>
    </source>
</evidence>
<comment type="similarity">
    <text evidence="1">Belongs to the short-chain dehydrogenases/reductases (SDR) family.</text>
</comment>
<keyword evidence="2" id="KW-0521">NADP</keyword>
<dbReference type="PANTHER" id="PTHR24320">
    <property type="entry name" value="RETINOL DEHYDROGENASE"/>
    <property type="match status" value="1"/>
</dbReference>
<keyword evidence="3" id="KW-0560">Oxidoreductase</keyword>
<dbReference type="Pfam" id="PF00106">
    <property type="entry name" value="adh_short"/>
    <property type="match status" value="1"/>
</dbReference>
<dbReference type="InterPro" id="IPR036291">
    <property type="entry name" value="NAD(P)-bd_dom_sf"/>
</dbReference>
<dbReference type="EMBL" id="JAOQAZ010000008">
    <property type="protein sequence ID" value="KAJ4264440.1"/>
    <property type="molecule type" value="Genomic_DNA"/>
</dbReference>
<dbReference type="SUPFAM" id="SSF51735">
    <property type="entry name" value="NAD(P)-binding Rossmann-fold domains"/>
    <property type="match status" value="1"/>
</dbReference>
<evidence type="ECO:0000313" key="4">
    <source>
        <dbReference type="EMBL" id="KAJ4264440.1"/>
    </source>
</evidence>
<dbReference type="AlphaFoldDB" id="A0A9W8VIC3"/>
<sequence>MTNGVSFNPDEDIPDLSGKVILVTGGNTGLGFEAISQLSKHKPKHIYLAARSEEKANEAINKIREMNPDAAPITFLQLDLGSFTSIKAAAASFESMSERLDILINNAGIMAVPEGLTEDGYEIQFGTNHVGPALFTTLLLPILKATAAKSTDARVVFLTSDLEKIAPKNSFIFDKLKTTLPELSTWARYGQSKLATVHYAQALANHNPDLKIMSIHPGIIATNLSGPVVKNYNFIMATLFKVAMKFITVSIEEGTLNHLWAATSPDAKSGVFYFPVGIQGKGSSLSKNIKLRDQLWEWTEKELKSHVTVVN</sequence>
<evidence type="ECO:0000313" key="5">
    <source>
        <dbReference type="Proteomes" id="UP001152049"/>
    </source>
</evidence>
<dbReference type="PROSITE" id="PS00061">
    <property type="entry name" value="ADH_SHORT"/>
    <property type="match status" value="1"/>
</dbReference>
<dbReference type="InterPro" id="IPR002347">
    <property type="entry name" value="SDR_fam"/>
</dbReference>
<gene>
    <name evidence="4" type="ORF">NW762_005640</name>
</gene>
<accession>A0A9W8VIC3</accession>